<organism evidence="1">
    <name type="scientific">marine metagenome</name>
    <dbReference type="NCBI Taxonomy" id="408172"/>
    <lineage>
        <taxon>unclassified sequences</taxon>
        <taxon>metagenomes</taxon>
        <taxon>ecological metagenomes</taxon>
    </lineage>
</organism>
<dbReference type="EMBL" id="UINC01044357">
    <property type="protein sequence ID" value="SVB49706.1"/>
    <property type="molecule type" value="Genomic_DNA"/>
</dbReference>
<protein>
    <submittedName>
        <fullName evidence="1">Uncharacterized protein</fullName>
    </submittedName>
</protein>
<sequence>MTPRLKILIAGLILSLIYAISDYIMRNSNKPVTEVKKKVKERPKTARVSLERIKRIKEKSAKLAKSKEQKSEINPQADFLPIPEDLLALEDEDWEHDPFIEQREEITVSPEKIKSEQDMYVSEMSTTTQAMADLEQLKIESVMKLGEKVLVIINGQSFREGETVNNILIESIESKKITFRMGNKRVIKDVGS</sequence>
<proteinExistence type="predicted"/>
<dbReference type="AlphaFoldDB" id="A0A382EFY7"/>
<accession>A0A382EFY7</accession>
<evidence type="ECO:0000313" key="1">
    <source>
        <dbReference type="EMBL" id="SVB49706.1"/>
    </source>
</evidence>
<gene>
    <name evidence="1" type="ORF">METZ01_LOCUS202560</name>
</gene>
<reference evidence="1" key="1">
    <citation type="submission" date="2018-05" db="EMBL/GenBank/DDBJ databases">
        <authorList>
            <person name="Lanie J.A."/>
            <person name="Ng W.-L."/>
            <person name="Kazmierczak K.M."/>
            <person name="Andrzejewski T.M."/>
            <person name="Davidsen T.M."/>
            <person name="Wayne K.J."/>
            <person name="Tettelin H."/>
            <person name="Glass J.I."/>
            <person name="Rusch D."/>
            <person name="Podicherti R."/>
            <person name="Tsui H.-C.T."/>
            <person name="Winkler M.E."/>
        </authorList>
    </citation>
    <scope>NUCLEOTIDE SEQUENCE</scope>
</reference>
<name>A0A382EFY7_9ZZZZ</name>